<reference evidence="1 2" key="1">
    <citation type="submission" date="2020-08" db="EMBL/GenBank/DDBJ databases">
        <title>Genomic Encyclopedia of Type Strains, Phase IV (KMG-IV): sequencing the most valuable type-strain genomes for metagenomic binning, comparative biology and taxonomic classification.</title>
        <authorList>
            <person name="Goeker M."/>
        </authorList>
    </citation>
    <scope>NUCLEOTIDE SEQUENCE [LARGE SCALE GENOMIC DNA]</scope>
    <source>
        <strain evidence="1 2">DSM 21319</strain>
    </source>
</reference>
<comment type="caution">
    <text evidence="1">The sequence shown here is derived from an EMBL/GenBank/DDBJ whole genome shotgun (WGS) entry which is preliminary data.</text>
</comment>
<dbReference type="AlphaFoldDB" id="A0A7W7YSR0"/>
<sequence>MWQPASTAPYNQDLELAVFDRDGMNALVFPCRRTLVGWVKSGTREHVEISPTHWRAWGESDPAGNGRHAP</sequence>
<evidence type="ECO:0000313" key="1">
    <source>
        <dbReference type="EMBL" id="MBB5041460.1"/>
    </source>
</evidence>
<organism evidence="1 2">
    <name type="scientific">Shinella fusca</name>
    <dbReference type="NCBI Taxonomy" id="544480"/>
    <lineage>
        <taxon>Bacteria</taxon>
        <taxon>Pseudomonadati</taxon>
        <taxon>Pseudomonadota</taxon>
        <taxon>Alphaproteobacteria</taxon>
        <taxon>Hyphomicrobiales</taxon>
        <taxon>Rhizobiaceae</taxon>
        <taxon>Shinella</taxon>
    </lineage>
</organism>
<keyword evidence="2" id="KW-1185">Reference proteome</keyword>
<evidence type="ECO:0000313" key="2">
    <source>
        <dbReference type="Proteomes" id="UP000535406"/>
    </source>
</evidence>
<accession>A0A7W7YSR0</accession>
<dbReference type="EMBL" id="JACHIK010000002">
    <property type="protein sequence ID" value="MBB5041460.1"/>
    <property type="molecule type" value="Genomic_DNA"/>
</dbReference>
<name>A0A7W7YSR0_9HYPH</name>
<dbReference type="RefSeq" id="WP_184141181.1">
    <property type="nucleotide sequence ID" value="NZ_JACHIK010000002.1"/>
</dbReference>
<dbReference type="Proteomes" id="UP000535406">
    <property type="component" value="Unassembled WGS sequence"/>
</dbReference>
<protein>
    <submittedName>
        <fullName evidence="1">Uncharacterized protein</fullName>
    </submittedName>
</protein>
<proteinExistence type="predicted"/>
<gene>
    <name evidence="1" type="ORF">HNQ66_000843</name>
</gene>